<reference evidence="1 2" key="1">
    <citation type="journal article" date="2019" name="Sci. Rep.">
        <title>Orb-weaving spider Araneus ventricosus genome elucidates the spidroin gene catalogue.</title>
        <authorList>
            <person name="Kono N."/>
            <person name="Nakamura H."/>
            <person name="Ohtoshi R."/>
            <person name="Moran D.A.P."/>
            <person name="Shinohara A."/>
            <person name="Yoshida Y."/>
            <person name="Fujiwara M."/>
            <person name="Mori M."/>
            <person name="Tomita M."/>
            <person name="Arakawa K."/>
        </authorList>
    </citation>
    <scope>NUCLEOTIDE SEQUENCE [LARGE SCALE GENOMIC DNA]</scope>
</reference>
<comment type="caution">
    <text evidence="1">The sequence shown here is derived from an EMBL/GenBank/DDBJ whole genome shotgun (WGS) entry which is preliminary data.</text>
</comment>
<accession>A0A4Y2G2C3</accession>
<gene>
    <name evidence="1" type="ORF">AVEN_241166_1</name>
</gene>
<organism evidence="1 2">
    <name type="scientific">Araneus ventricosus</name>
    <name type="common">Orbweaver spider</name>
    <name type="synonym">Epeira ventricosa</name>
    <dbReference type="NCBI Taxonomy" id="182803"/>
    <lineage>
        <taxon>Eukaryota</taxon>
        <taxon>Metazoa</taxon>
        <taxon>Ecdysozoa</taxon>
        <taxon>Arthropoda</taxon>
        <taxon>Chelicerata</taxon>
        <taxon>Arachnida</taxon>
        <taxon>Araneae</taxon>
        <taxon>Araneomorphae</taxon>
        <taxon>Entelegynae</taxon>
        <taxon>Araneoidea</taxon>
        <taxon>Araneidae</taxon>
        <taxon>Araneus</taxon>
    </lineage>
</organism>
<proteinExistence type="predicted"/>
<keyword evidence="2" id="KW-1185">Reference proteome</keyword>
<sequence length="107" mass="12322">MGVVLHDNARPHIALLVKQFLATHEVLQMNPPPSCQDFASVNFFLFPKLKKFIKRTKFEHVKDIVKIMTSEFKSIPKEDFGLFVSGIYTDVHRNELGQVEVTSKHIK</sequence>
<evidence type="ECO:0008006" key="3">
    <source>
        <dbReference type="Google" id="ProtNLM"/>
    </source>
</evidence>
<dbReference type="EMBL" id="BGPR01001159">
    <property type="protein sequence ID" value="GBM46936.1"/>
    <property type="molecule type" value="Genomic_DNA"/>
</dbReference>
<evidence type="ECO:0000313" key="2">
    <source>
        <dbReference type="Proteomes" id="UP000499080"/>
    </source>
</evidence>
<protein>
    <recommendedName>
        <fullName evidence="3">Histone-lysine N-methyltransferase SETMAR</fullName>
    </recommendedName>
</protein>
<dbReference type="AlphaFoldDB" id="A0A4Y2G2C3"/>
<name>A0A4Y2G2C3_ARAVE</name>
<dbReference type="Proteomes" id="UP000499080">
    <property type="component" value="Unassembled WGS sequence"/>
</dbReference>
<evidence type="ECO:0000313" key="1">
    <source>
        <dbReference type="EMBL" id="GBM46936.1"/>
    </source>
</evidence>
<dbReference type="GO" id="GO:0003676">
    <property type="term" value="F:nucleic acid binding"/>
    <property type="evidence" value="ECO:0007669"/>
    <property type="project" value="InterPro"/>
</dbReference>
<dbReference type="Gene3D" id="3.30.420.10">
    <property type="entry name" value="Ribonuclease H-like superfamily/Ribonuclease H"/>
    <property type="match status" value="1"/>
</dbReference>
<dbReference type="InterPro" id="IPR036397">
    <property type="entry name" value="RNaseH_sf"/>
</dbReference>